<reference evidence="1 2" key="1">
    <citation type="submission" date="2023-03" db="EMBL/GenBank/DDBJ databases">
        <authorList>
            <person name="McGarrah C.E.E."/>
            <person name="Algarin-Martinez E.D."/>
            <person name="Cavasini M.E.D."/>
            <person name="Correa V."/>
            <person name="Danielson D.F."/>
            <person name="Dean W.R."/>
            <person name="French J.L."/>
            <person name="Gaskin N."/>
            <person name="Jain U."/>
            <person name="Janvier J."/>
            <person name="Macumber B.M."/>
            <person name="Martini F.K."/>
            <person name="Mazzei S.G."/>
            <person name="Mujica J.M."/>
            <person name="Odegaard O."/>
            <person name="Quarterman C."/>
            <person name="Rand T.M."/>
            <person name="Seidensticker N.S."/>
            <person name="Serrano T."/>
            <person name="Soltys A."/>
            <person name="Ungrey M.D."/>
            <person name="Pollenz R.S."/>
            <person name="Russell D.A."/>
            <person name="Jacobs-Sera D."/>
            <person name="Hatfull G.F."/>
        </authorList>
    </citation>
    <scope>NUCLEOTIDE SEQUENCE [LARGE SCALE GENOMIC DNA]</scope>
</reference>
<dbReference type="Proteomes" id="UP001223098">
    <property type="component" value="Segment"/>
</dbReference>
<proteinExistence type="predicted"/>
<gene>
    <name evidence="1" type="primary">58</name>
    <name evidence="1" type="ORF">SEA_AZIRA_58</name>
</gene>
<accession>A0AAF0GJS3</accession>
<evidence type="ECO:0000313" key="1">
    <source>
        <dbReference type="EMBL" id="WGH21064.1"/>
    </source>
</evidence>
<dbReference type="GeneID" id="80559252"/>
<protein>
    <submittedName>
        <fullName evidence="1">Uncharacterized protein</fullName>
    </submittedName>
</protein>
<dbReference type="KEGG" id="vg:80559252"/>
<name>A0AAF0GJS3_9CAUD</name>
<dbReference type="RefSeq" id="YP_010842461.1">
    <property type="nucleotide sequence ID" value="NC_079140.1"/>
</dbReference>
<sequence length="93" mass="10812">MSEQTRVQVQFQAWVNGEWQKVGRRTWLERSMIPPVGDQIIITRGVKRNDPTRPGQPKPIVQEDFQYVVKERIWSLMNASSYGVIIVVEEATQ</sequence>
<dbReference type="EMBL" id="OQ709211">
    <property type="protein sequence ID" value="WGH21064.1"/>
    <property type="molecule type" value="Genomic_DNA"/>
</dbReference>
<organism evidence="1 2">
    <name type="scientific">Gordonia phage Azira</name>
    <dbReference type="NCBI Taxonomy" id="3035369"/>
    <lineage>
        <taxon>Viruses</taxon>
        <taxon>Duplodnaviria</taxon>
        <taxon>Heunggongvirae</taxon>
        <taxon>Uroviricota</taxon>
        <taxon>Caudoviricetes</taxon>
        <taxon>Aziravirus</taxon>
        <taxon>Aziravirus azira</taxon>
    </lineage>
</organism>
<evidence type="ECO:0000313" key="2">
    <source>
        <dbReference type="Proteomes" id="UP001223098"/>
    </source>
</evidence>
<keyword evidence="2" id="KW-1185">Reference proteome</keyword>